<evidence type="ECO:0008006" key="4">
    <source>
        <dbReference type="Google" id="ProtNLM"/>
    </source>
</evidence>
<feature type="transmembrane region" description="Helical" evidence="1">
    <location>
        <begin position="81"/>
        <end position="106"/>
    </location>
</feature>
<feature type="transmembrane region" description="Helical" evidence="1">
    <location>
        <begin position="12"/>
        <end position="32"/>
    </location>
</feature>
<evidence type="ECO:0000256" key="1">
    <source>
        <dbReference type="SAM" id="Phobius"/>
    </source>
</evidence>
<dbReference type="RefSeq" id="WP_019596999.1">
    <property type="nucleotide sequence ID" value="NZ_FNQC01000003.1"/>
</dbReference>
<comment type="caution">
    <text evidence="2">The sequence shown here is derived from an EMBL/GenBank/DDBJ whole genome shotgun (WGS) entry which is preliminary data.</text>
</comment>
<name>A0A1H3N2P3_9BACT</name>
<keyword evidence="3" id="KW-1185">Reference proteome</keyword>
<keyword evidence="1" id="KW-0812">Transmembrane</keyword>
<dbReference type="Proteomes" id="UP000199663">
    <property type="component" value="Unassembled WGS sequence"/>
</dbReference>
<gene>
    <name evidence="2" type="ORF">SAMN05444412_10368</name>
</gene>
<feature type="transmembrane region" description="Helical" evidence="1">
    <location>
        <begin position="147"/>
        <end position="169"/>
    </location>
</feature>
<accession>A0A1H3N2P3</accession>
<proteinExistence type="predicted"/>
<organism evidence="2 3">
    <name type="scientific">Rhodonellum ikkaensis</name>
    <dbReference type="NCBI Taxonomy" id="336829"/>
    <lineage>
        <taxon>Bacteria</taxon>
        <taxon>Pseudomonadati</taxon>
        <taxon>Bacteroidota</taxon>
        <taxon>Cytophagia</taxon>
        <taxon>Cytophagales</taxon>
        <taxon>Cytophagaceae</taxon>
        <taxon>Rhodonellum</taxon>
    </lineage>
</organism>
<reference evidence="2 3" key="1">
    <citation type="submission" date="2016-10" db="EMBL/GenBank/DDBJ databases">
        <authorList>
            <person name="Varghese N."/>
            <person name="Submissions S."/>
        </authorList>
    </citation>
    <scope>NUCLEOTIDE SEQUENCE [LARGE SCALE GENOMIC DNA]</scope>
    <source>
        <strain evidence="2 3">DSM 17997</strain>
    </source>
</reference>
<protein>
    <recommendedName>
        <fullName evidence="4">DUF4199 domain-containing protein</fullName>
    </recommendedName>
</protein>
<dbReference type="EMBL" id="FNQC01000003">
    <property type="protein sequence ID" value="SDY83132.1"/>
    <property type="molecule type" value="Genomic_DNA"/>
</dbReference>
<sequence length="180" mass="20414">MKLIKINKNLIEITLLISIACLIISYSLSYWIASDGFTMMETALYSLINPITFFIGTIFSIAIMMPTVLKDEKSEDIDSKWYVYSLSIFVLTIIIATLIDAFYFYIVDDSISIAFAEGLASFVESNDQETLDSLDILKRLPPFIQGYIQNFTIIFIACFASVPFVFSSVKKKEINKSSRL</sequence>
<evidence type="ECO:0000313" key="3">
    <source>
        <dbReference type="Proteomes" id="UP000199663"/>
    </source>
</evidence>
<evidence type="ECO:0000313" key="2">
    <source>
        <dbReference type="EMBL" id="SDY83132.1"/>
    </source>
</evidence>
<feature type="transmembrane region" description="Helical" evidence="1">
    <location>
        <begin position="44"/>
        <end position="69"/>
    </location>
</feature>
<keyword evidence="1" id="KW-1133">Transmembrane helix</keyword>
<keyword evidence="1" id="KW-0472">Membrane</keyword>